<evidence type="ECO:0000313" key="3">
    <source>
        <dbReference type="EMBL" id="EXJ70023.1"/>
    </source>
</evidence>
<keyword evidence="4" id="KW-1185">Reference proteome</keyword>
<reference evidence="3 4" key="1">
    <citation type="submission" date="2013-03" db="EMBL/GenBank/DDBJ databases">
        <title>The Genome Sequence of Cladophialophora psammophila CBS 110553.</title>
        <authorList>
            <consortium name="The Broad Institute Genomics Platform"/>
            <person name="Cuomo C."/>
            <person name="de Hoog S."/>
            <person name="Gorbushina A."/>
            <person name="Walker B."/>
            <person name="Young S.K."/>
            <person name="Zeng Q."/>
            <person name="Gargeya S."/>
            <person name="Fitzgerald M."/>
            <person name="Haas B."/>
            <person name="Abouelleil A."/>
            <person name="Allen A.W."/>
            <person name="Alvarado L."/>
            <person name="Arachchi H.M."/>
            <person name="Berlin A.M."/>
            <person name="Chapman S.B."/>
            <person name="Gainer-Dewar J."/>
            <person name="Goldberg J."/>
            <person name="Griggs A."/>
            <person name="Gujja S."/>
            <person name="Hansen M."/>
            <person name="Howarth C."/>
            <person name="Imamovic A."/>
            <person name="Ireland A."/>
            <person name="Larimer J."/>
            <person name="McCowan C."/>
            <person name="Murphy C."/>
            <person name="Pearson M."/>
            <person name="Poon T.W."/>
            <person name="Priest M."/>
            <person name="Roberts A."/>
            <person name="Saif S."/>
            <person name="Shea T."/>
            <person name="Sisk P."/>
            <person name="Sykes S."/>
            <person name="Wortman J."/>
            <person name="Nusbaum C."/>
            <person name="Birren B."/>
        </authorList>
    </citation>
    <scope>NUCLEOTIDE SEQUENCE [LARGE SCALE GENOMIC DNA]</scope>
    <source>
        <strain evidence="3 4">CBS 110553</strain>
    </source>
</reference>
<sequence>MPSEATSHPLLGVTGNIMTPMVRKNFKDDPQLRELWEKENMPGRISTPAEYRGAALFCLSDASSFMTGSNLAIDGGYTAW</sequence>
<protein>
    <submittedName>
        <fullName evidence="3">Alcohol dehydrogenase</fullName>
    </submittedName>
</protein>
<keyword evidence="2" id="KW-0560">Oxidoreductase</keyword>
<dbReference type="PANTHER" id="PTHR43008">
    <property type="entry name" value="BENZIL REDUCTASE"/>
    <property type="match status" value="1"/>
</dbReference>
<dbReference type="GO" id="GO:0016616">
    <property type="term" value="F:oxidoreductase activity, acting on the CH-OH group of donors, NAD or NADP as acceptor"/>
    <property type="evidence" value="ECO:0007669"/>
    <property type="project" value="UniProtKB-ARBA"/>
</dbReference>
<dbReference type="Gene3D" id="3.40.50.720">
    <property type="entry name" value="NAD(P)-binding Rossmann-like Domain"/>
    <property type="match status" value="1"/>
</dbReference>
<dbReference type="Pfam" id="PF13561">
    <property type="entry name" value="adh_short_C2"/>
    <property type="match status" value="1"/>
</dbReference>
<dbReference type="RefSeq" id="XP_007745875.1">
    <property type="nucleotide sequence ID" value="XM_007747685.1"/>
</dbReference>
<dbReference type="InterPro" id="IPR036291">
    <property type="entry name" value="NAD(P)-bd_dom_sf"/>
</dbReference>
<dbReference type="EMBL" id="AMGX01000010">
    <property type="protein sequence ID" value="EXJ70023.1"/>
    <property type="molecule type" value="Genomic_DNA"/>
</dbReference>
<evidence type="ECO:0000313" key="4">
    <source>
        <dbReference type="Proteomes" id="UP000019471"/>
    </source>
</evidence>
<dbReference type="HOGENOM" id="CLU_2589559_0_0_1"/>
<organism evidence="3 4">
    <name type="scientific">Cladophialophora psammophila CBS 110553</name>
    <dbReference type="NCBI Taxonomy" id="1182543"/>
    <lineage>
        <taxon>Eukaryota</taxon>
        <taxon>Fungi</taxon>
        <taxon>Dikarya</taxon>
        <taxon>Ascomycota</taxon>
        <taxon>Pezizomycotina</taxon>
        <taxon>Eurotiomycetes</taxon>
        <taxon>Chaetothyriomycetidae</taxon>
        <taxon>Chaetothyriales</taxon>
        <taxon>Herpotrichiellaceae</taxon>
        <taxon>Cladophialophora</taxon>
    </lineage>
</organism>
<evidence type="ECO:0000256" key="2">
    <source>
        <dbReference type="ARBA" id="ARBA00023002"/>
    </source>
</evidence>
<comment type="similarity">
    <text evidence="1">Belongs to the short-chain dehydrogenases/reductases (SDR) family.</text>
</comment>
<name>W9WQ39_9EURO</name>
<dbReference type="Proteomes" id="UP000019471">
    <property type="component" value="Unassembled WGS sequence"/>
</dbReference>
<dbReference type="PANTHER" id="PTHR43008:SF10">
    <property type="entry name" value="CHAIN DEHYDROGENASE_OXIDOREDUCTASE, PUTATIVE (AFU_ORTHOLOGUE AFUA_2G15740)-RELATED"/>
    <property type="match status" value="1"/>
</dbReference>
<dbReference type="OrthoDB" id="1669814at2759"/>
<dbReference type="GO" id="GO:0050664">
    <property type="term" value="F:oxidoreductase activity, acting on NAD(P)H, oxygen as acceptor"/>
    <property type="evidence" value="ECO:0007669"/>
    <property type="project" value="TreeGrafter"/>
</dbReference>
<dbReference type="SUPFAM" id="SSF51735">
    <property type="entry name" value="NAD(P)-binding Rossmann-fold domains"/>
    <property type="match status" value="1"/>
</dbReference>
<dbReference type="AlphaFoldDB" id="W9WQ39"/>
<gene>
    <name evidence="3" type="ORF">A1O5_07096</name>
</gene>
<dbReference type="GeneID" id="19191802"/>
<evidence type="ECO:0000256" key="1">
    <source>
        <dbReference type="ARBA" id="ARBA00006484"/>
    </source>
</evidence>
<accession>W9WQ39</accession>
<comment type="caution">
    <text evidence="3">The sequence shown here is derived from an EMBL/GenBank/DDBJ whole genome shotgun (WGS) entry which is preliminary data.</text>
</comment>
<dbReference type="STRING" id="1182543.W9WQ39"/>
<proteinExistence type="inferred from homology"/>
<dbReference type="InterPro" id="IPR002347">
    <property type="entry name" value="SDR_fam"/>
</dbReference>